<sequence length="289" mass="31834">MKRIYFLLLLLSLPTPILYAQERKPFPTSEISVGAQYAIPLGDFREGRATFVDVKDPGYDYGIGGTVKYLLRLNSMYGFSLQTGAVRYHPKASATTTTGGFTAIPVKIGAQLRYQSLFAEPQFGFTYFADNNTFYQSGSTTYGLTIGTYIAKHISLSANYERWNKGGFAASHIGVGVAYAFSLRGLHTIDSLMKERTPPPYKARPVYDKTSEDWKTQRSYKALGWVSVGVGVPLTLLGLVTAIASAETNSIKPATYQWLLGSGAVVTSASIPFFILSHKYKKRTIIQPL</sequence>
<feature type="transmembrane region" description="Helical" evidence="1">
    <location>
        <begin position="222"/>
        <end position="244"/>
    </location>
</feature>
<dbReference type="Proteomes" id="UP000002215">
    <property type="component" value="Chromosome"/>
</dbReference>
<keyword evidence="1" id="KW-0472">Membrane</keyword>
<keyword evidence="1" id="KW-0812">Transmembrane</keyword>
<feature type="signal peptide" evidence="2">
    <location>
        <begin position="1"/>
        <end position="20"/>
    </location>
</feature>
<evidence type="ECO:0000256" key="1">
    <source>
        <dbReference type="SAM" id="Phobius"/>
    </source>
</evidence>
<keyword evidence="1" id="KW-1133">Transmembrane helix</keyword>
<dbReference type="EMBL" id="CP001699">
    <property type="protein sequence ID" value="ACU61656.1"/>
    <property type="molecule type" value="Genomic_DNA"/>
</dbReference>
<evidence type="ECO:0008006" key="5">
    <source>
        <dbReference type="Google" id="ProtNLM"/>
    </source>
</evidence>
<reference evidence="4" key="1">
    <citation type="submission" date="2009-08" db="EMBL/GenBank/DDBJ databases">
        <title>The complete genome of Chitinophaga pinensis DSM 2588.</title>
        <authorList>
            <consortium name="US DOE Joint Genome Institute (JGI-PGF)"/>
            <person name="Lucas S."/>
            <person name="Copeland A."/>
            <person name="Lapidus A."/>
            <person name="Glavina del Rio T."/>
            <person name="Dalin E."/>
            <person name="Tice H."/>
            <person name="Bruce D."/>
            <person name="Goodwin L."/>
            <person name="Pitluck S."/>
            <person name="Kyrpides N."/>
            <person name="Mavromatis K."/>
            <person name="Ivanova N."/>
            <person name="Mikhailova N."/>
            <person name="Sims D."/>
            <person name="Meinche L."/>
            <person name="Brettin T."/>
            <person name="Detter J.C."/>
            <person name="Han C."/>
            <person name="Larimer F."/>
            <person name="Land M."/>
            <person name="Hauser L."/>
            <person name="Markowitz V."/>
            <person name="Cheng J.-F."/>
            <person name="Hugenholtz P."/>
            <person name="Woyke T."/>
            <person name="Wu D."/>
            <person name="Spring S."/>
            <person name="Klenk H.-P."/>
            <person name="Eisen J.A."/>
        </authorList>
    </citation>
    <scope>NUCLEOTIDE SEQUENCE [LARGE SCALE GENOMIC DNA]</scope>
    <source>
        <strain evidence="4">ATCC 43595 / DSM 2588 / LMG 13176 / NBRC 15968 / NCIMB 11800 / UQM 2034</strain>
    </source>
</reference>
<evidence type="ECO:0000313" key="3">
    <source>
        <dbReference type="EMBL" id="ACU61656.1"/>
    </source>
</evidence>
<dbReference type="RefSeq" id="WP_012791827.1">
    <property type="nucleotide sequence ID" value="NC_013132.1"/>
</dbReference>
<evidence type="ECO:0000313" key="4">
    <source>
        <dbReference type="Proteomes" id="UP000002215"/>
    </source>
</evidence>
<feature type="transmembrane region" description="Helical" evidence="1">
    <location>
        <begin position="256"/>
        <end position="276"/>
    </location>
</feature>
<dbReference type="AlphaFoldDB" id="A0A979GWA4"/>
<accession>A0A979GWA4</accession>
<reference evidence="3 4" key="2">
    <citation type="journal article" date="2010" name="Stand. Genomic Sci.">
        <title>Complete genome sequence of Chitinophaga pinensis type strain (UQM 2034).</title>
        <authorList>
            <person name="Glavina Del Rio T."/>
            <person name="Abt B."/>
            <person name="Spring S."/>
            <person name="Lapidus A."/>
            <person name="Nolan M."/>
            <person name="Tice H."/>
            <person name="Copeland A."/>
            <person name="Cheng J.F."/>
            <person name="Chen F."/>
            <person name="Bruce D."/>
            <person name="Goodwin L."/>
            <person name="Pitluck S."/>
            <person name="Ivanova N."/>
            <person name="Mavromatis K."/>
            <person name="Mikhailova N."/>
            <person name="Pati A."/>
            <person name="Chen A."/>
            <person name="Palaniappan K."/>
            <person name="Land M."/>
            <person name="Hauser L."/>
            <person name="Chang Y.J."/>
            <person name="Jeffries C.D."/>
            <person name="Chain P."/>
            <person name="Saunders E."/>
            <person name="Detter J.C."/>
            <person name="Brettin T."/>
            <person name="Rohde M."/>
            <person name="Goker M."/>
            <person name="Bristow J."/>
            <person name="Eisen J.A."/>
            <person name="Markowitz V."/>
            <person name="Hugenholtz P."/>
            <person name="Kyrpides N.C."/>
            <person name="Klenk H.P."/>
            <person name="Lucas S."/>
        </authorList>
    </citation>
    <scope>NUCLEOTIDE SEQUENCE [LARGE SCALE GENOMIC DNA]</scope>
    <source>
        <strain evidence="4">ATCC 43595 / DSM 2588 / LMG 13176 / NBRC 15968 / NCIMB 11800 / UQM 2034</strain>
    </source>
</reference>
<dbReference type="KEGG" id="cpi:Cpin_4199"/>
<protein>
    <recommendedName>
        <fullName evidence="5">Outer membrane protein beta-barrel domain-containing protein</fullName>
    </recommendedName>
</protein>
<evidence type="ECO:0000256" key="2">
    <source>
        <dbReference type="SAM" id="SignalP"/>
    </source>
</evidence>
<organism evidence="3 4">
    <name type="scientific">Chitinophaga pinensis (strain ATCC 43595 / DSM 2588 / LMG 13176 / NBRC 15968 / NCIMB 11800 / UQM 2034)</name>
    <dbReference type="NCBI Taxonomy" id="485918"/>
    <lineage>
        <taxon>Bacteria</taxon>
        <taxon>Pseudomonadati</taxon>
        <taxon>Bacteroidota</taxon>
        <taxon>Chitinophagia</taxon>
        <taxon>Chitinophagales</taxon>
        <taxon>Chitinophagaceae</taxon>
        <taxon>Chitinophaga</taxon>
    </lineage>
</organism>
<proteinExistence type="predicted"/>
<name>A0A979GWA4_CHIPD</name>
<keyword evidence="2" id="KW-0732">Signal</keyword>
<gene>
    <name evidence="3" type="ordered locus">Cpin_4199</name>
</gene>
<feature type="chain" id="PRO_5037548081" description="Outer membrane protein beta-barrel domain-containing protein" evidence="2">
    <location>
        <begin position="21"/>
        <end position="289"/>
    </location>
</feature>
<dbReference type="OrthoDB" id="641813at2"/>